<dbReference type="SUPFAM" id="SSF103025">
    <property type="entry name" value="Folate-binding domain"/>
    <property type="match status" value="1"/>
</dbReference>
<dbReference type="EC" id="2.1.2.10" evidence="2 7"/>
<evidence type="ECO:0000313" key="11">
    <source>
        <dbReference type="EMBL" id="SKA94125.1"/>
    </source>
</evidence>
<dbReference type="Pfam" id="PF01571">
    <property type="entry name" value="GCV_T"/>
    <property type="match status" value="1"/>
</dbReference>
<dbReference type="GO" id="GO:0005829">
    <property type="term" value="C:cytosol"/>
    <property type="evidence" value="ECO:0007669"/>
    <property type="project" value="TreeGrafter"/>
</dbReference>
<accession>A0A1T4XYK1</accession>
<dbReference type="Gene3D" id="3.30.1360.120">
    <property type="entry name" value="Probable tRNA modification gtpase trme, domain 1"/>
    <property type="match status" value="1"/>
</dbReference>
<dbReference type="Proteomes" id="UP000190774">
    <property type="component" value="Unassembled WGS sequence"/>
</dbReference>
<dbReference type="OrthoDB" id="9774591at2"/>
<dbReference type="STRING" id="48467.SAMN02745166_02105"/>
<dbReference type="NCBIfam" id="NF001567">
    <property type="entry name" value="PRK00389.1"/>
    <property type="match status" value="1"/>
</dbReference>
<dbReference type="InterPro" id="IPR028896">
    <property type="entry name" value="GcvT/YgfZ/DmdA"/>
</dbReference>
<comment type="function">
    <text evidence="7">The glycine cleavage system catalyzes the degradation of glycine.</text>
</comment>
<dbReference type="FunFam" id="3.30.70.1400:FF:000001">
    <property type="entry name" value="Aminomethyltransferase"/>
    <property type="match status" value="1"/>
</dbReference>
<dbReference type="NCBIfam" id="TIGR00528">
    <property type="entry name" value="gcvT"/>
    <property type="match status" value="1"/>
</dbReference>
<sequence length="369" mass="39934">MSDAPLLRTPLYDRHLTLGGKVIPFAGWEMPVQYTGIVQEHHAVRKAVGVFDISHMGQFIVSGQEAQAFLNRALTNDVTKLEIGQGQYSLLLNDQGGVIDDLILYRSSAKEFFVVVNASKIAEDWAQLQSLLREDEDVQMANLSDVTAGLAIQGPQSRAVFEAVFGTEAPFPPHNSLFVSAGEAGFMWLCGTGYTGEEGFEFFMPASTAEAWFDRFVEAARAQGGLPCGLGARDTLRLEMGYPLNGNDLYPDKTPLQAGLGFFVALDKEDFVGKAALVEQKAAGLPSKLVAFKMTGTAPPPRPHYPVWFGDQVIGEVASGTQSPSLGCGIGMAYVPYEAAGIGTTLEIEIRGRKFPAEIVKKPFYRKGA</sequence>
<dbReference type="GO" id="GO:0032259">
    <property type="term" value="P:methylation"/>
    <property type="evidence" value="ECO:0007669"/>
    <property type="project" value="UniProtKB-KW"/>
</dbReference>
<evidence type="ECO:0000256" key="6">
    <source>
        <dbReference type="ARBA" id="ARBA00047665"/>
    </source>
</evidence>
<protein>
    <recommendedName>
        <fullName evidence="2 7">Aminomethyltransferase</fullName>
        <ecNumber evidence="2 7">2.1.2.10</ecNumber>
    </recommendedName>
    <alternativeName>
        <fullName evidence="5 7">Glycine cleavage system T protein</fullName>
    </alternativeName>
</protein>
<keyword evidence="4 7" id="KW-0808">Transferase</keyword>
<dbReference type="GO" id="GO:0004047">
    <property type="term" value="F:aminomethyltransferase activity"/>
    <property type="evidence" value="ECO:0007669"/>
    <property type="project" value="UniProtKB-UniRule"/>
</dbReference>
<dbReference type="Gene3D" id="2.40.30.110">
    <property type="entry name" value="Aminomethyltransferase beta-barrel domains"/>
    <property type="match status" value="1"/>
</dbReference>
<feature type="domain" description="Aminomethyltransferase C-terminal" evidence="10">
    <location>
        <begin position="288"/>
        <end position="365"/>
    </location>
</feature>
<dbReference type="InterPro" id="IPR006223">
    <property type="entry name" value="GcvT"/>
</dbReference>
<organism evidence="11 12">
    <name type="scientific">Prosthecobacter debontii</name>
    <dbReference type="NCBI Taxonomy" id="48467"/>
    <lineage>
        <taxon>Bacteria</taxon>
        <taxon>Pseudomonadati</taxon>
        <taxon>Verrucomicrobiota</taxon>
        <taxon>Verrucomicrobiia</taxon>
        <taxon>Verrucomicrobiales</taxon>
        <taxon>Verrucomicrobiaceae</taxon>
        <taxon>Prosthecobacter</taxon>
    </lineage>
</organism>
<dbReference type="FunFam" id="2.40.30.110:FF:000003">
    <property type="entry name" value="Aminomethyltransferase"/>
    <property type="match status" value="1"/>
</dbReference>
<evidence type="ECO:0000259" key="9">
    <source>
        <dbReference type="Pfam" id="PF01571"/>
    </source>
</evidence>
<dbReference type="GO" id="GO:0008483">
    <property type="term" value="F:transaminase activity"/>
    <property type="evidence" value="ECO:0007669"/>
    <property type="project" value="UniProtKB-KW"/>
</dbReference>
<comment type="catalytic activity">
    <reaction evidence="6 7">
        <text>N(6)-[(R)-S(8)-aminomethyldihydrolipoyl]-L-lysyl-[protein] + (6S)-5,6,7,8-tetrahydrofolate = N(6)-[(R)-dihydrolipoyl]-L-lysyl-[protein] + (6R)-5,10-methylene-5,6,7,8-tetrahydrofolate + NH4(+)</text>
        <dbReference type="Rhea" id="RHEA:16945"/>
        <dbReference type="Rhea" id="RHEA-COMP:10475"/>
        <dbReference type="Rhea" id="RHEA-COMP:10492"/>
        <dbReference type="ChEBI" id="CHEBI:15636"/>
        <dbReference type="ChEBI" id="CHEBI:28938"/>
        <dbReference type="ChEBI" id="CHEBI:57453"/>
        <dbReference type="ChEBI" id="CHEBI:83100"/>
        <dbReference type="ChEBI" id="CHEBI:83143"/>
        <dbReference type="EC" id="2.1.2.10"/>
    </reaction>
</comment>
<dbReference type="SUPFAM" id="SSF101790">
    <property type="entry name" value="Aminomethyltransferase beta-barrel domain"/>
    <property type="match status" value="1"/>
</dbReference>
<proteinExistence type="inferred from homology"/>
<dbReference type="InterPro" id="IPR013977">
    <property type="entry name" value="GcvT_C"/>
</dbReference>
<dbReference type="Gene3D" id="3.30.70.1400">
    <property type="entry name" value="Aminomethyltransferase beta-barrel domains"/>
    <property type="match status" value="1"/>
</dbReference>
<dbReference type="PANTHER" id="PTHR43757">
    <property type="entry name" value="AMINOMETHYLTRANSFERASE"/>
    <property type="match status" value="1"/>
</dbReference>
<reference evidence="12" key="1">
    <citation type="submission" date="2017-02" db="EMBL/GenBank/DDBJ databases">
        <authorList>
            <person name="Varghese N."/>
            <person name="Submissions S."/>
        </authorList>
    </citation>
    <scope>NUCLEOTIDE SEQUENCE [LARGE SCALE GENOMIC DNA]</scope>
    <source>
        <strain evidence="12">ATCC 700200</strain>
    </source>
</reference>
<dbReference type="AlphaFoldDB" id="A0A1T4XYK1"/>
<evidence type="ECO:0000256" key="4">
    <source>
        <dbReference type="ARBA" id="ARBA00022679"/>
    </source>
</evidence>
<feature type="binding site" evidence="8">
    <location>
        <position position="201"/>
    </location>
    <ligand>
        <name>substrate</name>
    </ligand>
</feature>
<evidence type="ECO:0000256" key="1">
    <source>
        <dbReference type="ARBA" id="ARBA00008609"/>
    </source>
</evidence>
<dbReference type="PIRSF" id="PIRSF006487">
    <property type="entry name" value="GcvT"/>
    <property type="match status" value="1"/>
</dbReference>
<evidence type="ECO:0000256" key="8">
    <source>
        <dbReference type="PIRSR" id="PIRSR006487-1"/>
    </source>
</evidence>
<evidence type="ECO:0000259" key="10">
    <source>
        <dbReference type="Pfam" id="PF08669"/>
    </source>
</evidence>
<comment type="subunit">
    <text evidence="7">The glycine cleavage system is composed of four proteins: P, T, L and H.</text>
</comment>
<dbReference type="InterPro" id="IPR006222">
    <property type="entry name" value="GCVT_N"/>
</dbReference>
<comment type="similarity">
    <text evidence="1 7">Belongs to the GcvT family.</text>
</comment>
<dbReference type="HAMAP" id="MF_00259">
    <property type="entry name" value="GcvT"/>
    <property type="match status" value="1"/>
</dbReference>
<evidence type="ECO:0000313" key="12">
    <source>
        <dbReference type="Proteomes" id="UP000190774"/>
    </source>
</evidence>
<dbReference type="InterPro" id="IPR029043">
    <property type="entry name" value="GcvT/YgfZ_C"/>
</dbReference>
<dbReference type="GO" id="GO:0005960">
    <property type="term" value="C:glycine cleavage complex"/>
    <property type="evidence" value="ECO:0007669"/>
    <property type="project" value="InterPro"/>
</dbReference>
<dbReference type="GO" id="GO:0008168">
    <property type="term" value="F:methyltransferase activity"/>
    <property type="evidence" value="ECO:0007669"/>
    <property type="project" value="UniProtKB-KW"/>
</dbReference>
<evidence type="ECO:0000256" key="5">
    <source>
        <dbReference type="ARBA" id="ARBA00031395"/>
    </source>
</evidence>
<evidence type="ECO:0000256" key="2">
    <source>
        <dbReference type="ARBA" id="ARBA00012616"/>
    </source>
</evidence>
<dbReference type="Gene3D" id="4.10.1250.10">
    <property type="entry name" value="Aminomethyltransferase fragment"/>
    <property type="match status" value="1"/>
</dbReference>
<dbReference type="EMBL" id="FUYE01000006">
    <property type="protein sequence ID" value="SKA94125.1"/>
    <property type="molecule type" value="Genomic_DNA"/>
</dbReference>
<evidence type="ECO:0000256" key="7">
    <source>
        <dbReference type="HAMAP-Rule" id="MF_00259"/>
    </source>
</evidence>
<dbReference type="InterPro" id="IPR022903">
    <property type="entry name" value="GcvT_bac"/>
</dbReference>
<name>A0A1T4XYK1_9BACT</name>
<evidence type="ECO:0000256" key="3">
    <source>
        <dbReference type="ARBA" id="ARBA00022576"/>
    </source>
</evidence>
<dbReference type="Pfam" id="PF08669">
    <property type="entry name" value="GCV_T_C"/>
    <property type="match status" value="1"/>
</dbReference>
<keyword evidence="3 7" id="KW-0032">Aminotransferase</keyword>
<dbReference type="RefSeq" id="WP_078813539.1">
    <property type="nucleotide sequence ID" value="NZ_FUYE01000006.1"/>
</dbReference>
<dbReference type="InterPro" id="IPR027266">
    <property type="entry name" value="TrmE/GcvT-like"/>
</dbReference>
<keyword evidence="11" id="KW-0489">Methyltransferase</keyword>
<feature type="domain" description="GCVT N-terminal" evidence="9">
    <location>
        <begin position="11"/>
        <end position="268"/>
    </location>
</feature>
<gene>
    <name evidence="7" type="primary">gcvT</name>
    <name evidence="11" type="ORF">SAMN02745166_02105</name>
</gene>
<dbReference type="GO" id="GO:0019464">
    <property type="term" value="P:glycine decarboxylation via glycine cleavage system"/>
    <property type="evidence" value="ECO:0007669"/>
    <property type="project" value="UniProtKB-UniRule"/>
</dbReference>
<keyword evidence="12" id="KW-1185">Reference proteome</keyword>
<dbReference type="PANTHER" id="PTHR43757:SF2">
    <property type="entry name" value="AMINOMETHYLTRANSFERASE, MITOCHONDRIAL"/>
    <property type="match status" value="1"/>
</dbReference>